<protein>
    <submittedName>
        <fullName evidence="2">Uncharacterized protein</fullName>
    </submittedName>
</protein>
<accession>E1YC11</accession>
<dbReference type="EMBL" id="FR695877">
    <property type="protein sequence ID" value="CBX30574.1"/>
    <property type="molecule type" value="Genomic_DNA"/>
</dbReference>
<evidence type="ECO:0000256" key="1">
    <source>
        <dbReference type="SAM" id="Coils"/>
    </source>
</evidence>
<keyword evidence="1" id="KW-0175">Coiled coil</keyword>
<dbReference type="AlphaFoldDB" id="E1YC11"/>
<organism evidence="2">
    <name type="scientific">uncultured Desulfobacterium sp</name>
    <dbReference type="NCBI Taxonomy" id="201089"/>
    <lineage>
        <taxon>Bacteria</taxon>
        <taxon>Pseudomonadati</taxon>
        <taxon>Thermodesulfobacteriota</taxon>
        <taxon>Desulfobacteria</taxon>
        <taxon>Desulfobacterales</taxon>
        <taxon>Desulfobacteriaceae</taxon>
        <taxon>Desulfobacterium</taxon>
        <taxon>environmental samples</taxon>
    </lineage>
</organism>
<evidence type="ECO:0000313" key="3">
    <source>
        <dbReference type="EMBL" id="CBX30574.1"/>
    </source>
</evidence>
<gene>
    <name evidence="3" type="ORF">N47_E40860</name>
    <name evidence="2" type="ORF">N47_G34290</name>
</gene>
<dbReference type="EMBL" id="FR695868">
    <property type="protein sequence ID" value="CBX28105.1"/>
    <property type="molecule type" value="Genomic_DNA"/>
</dbReference>
<evidence type="ECO:0000313" key="2">
    <source>
        <dbReference type="EMBL" id="CBX28105.1"/>
    </source>
</evidence>
<reference evidence="2" key="1">
    <citation type="journal article" date="2011" name="Environ. Microbiol.">
        <title>Genomic insights into the metabolic potential of the polycyclic aromatic hydrocarbon degrading sulfate-reducing Deltaproteobacterium N47.</title>
        <authorList>
            <person name="Bergmann F."/>
            <person name="Selesi D."/>
            <person name="Weinmaier T."/>
            <person name="Tischler P."/>
            <person name="Rattei T."/>
            <person name="Meckenstock R.U."/>
        </authorList>
    </citation>
    <scope>NUCLEOTIDE SEQUENCE</scope>
</reference>
<proteinExistence type="predicted"/>
<feature type="coiled-coil region" evidence="1">
    <location>
        <begin position="275"/>
        <end position="302"/>
    </location>
</feature>
<sequence length="430" mass="49072">MLSFTERLKELIFDVERTGGSPVQKLSPSPDLVLQLKGYAIKRLREEPGSLPRNVEFFLLEEFNEGFFEEGIRVSLVHLGEMGISDPEDVLTILRTVIDKRLNGILRKSSSQQRPYHDDTISIDDAIVQSVNYVWDEYGSEPTILYNFAKERFLILWDYHRNKWQTTGLGRFLLELKPLQAVPFLLTIDLTFNTGEQDTRHISANALISLLQTGDRYERVVIPLHREMLKRLGVIRTLSRRHWEYELTPLGKVVVESVVDDSNPMNEIVAALVQNEEQGIQFEGSEKELRELESQITSEAIESTGRRSIENAIDLYRKGSYVDAARVFFPSIESISSQMLSIAGEDVSNHKKFPGLASKVARLEELKLIPADLSKGIEIAVSRNKVLHGEYEPLEQEYAYPLCVAAIIYLRRMLVEFAKSRTKETPRDSG</sequence>
<name>E1YC11_9BACT</name>